<reference evidence="2" key="1">
    <citation type="submission" date="2024-06" db="EMBL/GenBank/DDBJ databases">
        <authorList>
            <consortium name="consrtm"/>
            <person name="Uemura M."/>
            <person name="Terahara T."/>
        </authorList>
    </citation>
    <scope>NUCLEOTIDE SEQUENCE</scope>
    <source>
        <strain evidence="2">KM77-8</strain>
    </source>
</reference>
<organism evidence="2">
    <name type="scientific">Streptomyces haneummycinicus</name>
    <dbReference type="NCBI Taxonomy" id="3074435"/>
    <lineage>
        <taxon>Bacteria</taxon>
        <taxon>Bacillati</taxon>
        <taxon>Actinomycetota</taxon>
        <taxon>Actinomycetes</taxon>
        <taxon>Kitasatosporales</taxon>
        <taxon>Streptomycetaceae</taxon>
        <taxon>Streptomyces</taxon>
    </lineage>
</organism>
<reference evidence="2" key="2">
    <citation type="submission" date="2024-07" db="EMBL/GenBank/DDBJ databases">
        <title>Streptomyces haneummycinica sp. nov., a new antibiotic-producing actinobacterium isolated from marine sediment.</title>
        <authorList>
            <person name="Uemura M."/>
            <person name="Hamada M."/>
            <person name="Hirano S."/>
            <person name="Kobayashi K."/>
            <person name="Ohshiro T."/>
            <person name="Kobayashi T."/>
            <person name="Terahara T."/>
        </authorList>
    </citation>
    <scope>NUCLEOTIDE SEQUENCE</scope>
    <source>
        <strain evidence="2">KM77-8</strain>
    </source>
</reference>
<sequence>MAALPVYPWRLALDGYATCRQLRTQGLRPGGQDVAAQIERPAAGGGHWSPTSTASTSPSPSAP</sequence>
<proteinExistence type="predicted"/>
<feature type="region of interest" description="Disordered" evidence="1">
    <location>
        <begin position="27"/>
        <end position="63"/>
    </location>
</feature>
<name>A0AAT9HAK9_9ACTN</name>
<feature type="compositionally biased region" description="Low complexity" evidence="1">
    <location>
        <begin position="49"/>
        <end position="63"/>
    </location>
</feature>
<dbReference type="AlphaFoldDB" id="A0AAT9HAK9"/>
<evidence type="ECO:0000313" key="2">
    <source>
        <dbReference type="EMBL" id="BFO14428.1"/>
    </source>
</evidence>
<dbReference type="EMBL" id="AP035768">
    <property type="protein sequence ID" value="BFO14428.1"/>
    <property type="molecule type" value="Genomic_DNA"/>
</dbReference>
<accession>A0AAT9HAK9</accession>
<gene>
    <name evidence="2" type="ORF">SHKM778_08160</name>
</gene>
<evidence type="ECO:0000256" key="1">
    <source>
        <dbReference type="SAM" id="MobiDB-lite"/>
    </source>
</evidence>
<protein>
    <submittedName>
        <fullName evidence="2">Uncharacterized protein</fullName>
    </submittedName>
</protein>